<name>A0AAD9T0X3_9HELO</name>
<keyword evidence="2" id="KW-1185">Reference proteome</keyword>
<accession>A0AAD9T0X3</accession>
<protein>
    <submittedName>
        <fullName evidence="1">Uncharacterized protein</fullName>
    </submittedName>
</protein>
<reference evidence="1" key="1">
    <citation type="submission" date="2023-06" db="EMBL/GenBank/DDBJ databases">
        <title>Draft genome of Marssonina rosae.</title>
        <authorList>
            <person name="Cheng Q."/>
        </authorList>
    </citation>
    <scope>NUCLEOTIDE SEQUENCE</scope>
    <source>
        <strain evidence="1">R4</strain>
    </source>
</reference>
<dbReference type="AlphaFoldDB" id="A0AAD9T0X3"/>
<dbReference type="EMBL" id="JAUBYV010000005">
    <property type="protein sequence ID" value="KAK2626803.1"/>
    <property type="molecule type" value="Genomic_DNA"/>
</dbReference>
<comment type="caution">
    <text evidence="1">The sequence shown here is derived from an EMBL/GenBank/DDBJ whole genome shotgun (WGS) entry which is preliminary data.</text>
</comment>
<sequence>MKFSLLILVKCKCAVSVWTRLRYFSTRSSNLTIDCLHLLAGADAPEAGIWKSLELTLAVCYRPGEAQCPYS</sequence>
<organism evidence="1 2">
    <name type="scientific">Diplocarpon rosae</name>
    <dbReference type="NCBI Taxonomy" id="946125"/>
    <lineage>
        <taxon>Eukaryota</taxon>
        <taxon>Fungi</taxon>
        <taxon>Dikarya</taxon>
        <taxon>Ascomycota</taxon>
        <taxon>Pezizomycotina</taxon>
        <taxon>Leotiomycetes</taxon>
        <taxon>Helotiales</taxon>
        <taxon>Drepanopezizaceae</taxon>
        <taxon>Diplocarpon</taxon>
    </lineage>
</organism>
<evidence type="ECO:0000313" key="1">
    <source>
        <dbReference type="EMBL" id="KAK2626803.1"/>
    </source>
</evidence>
<proteinExistence type="predicted"/>
<dbReference type="Proteomes" id="UP001285354">
    <property type="component" value="Unassembled WGS sequence"/>
</dbReference>
<evidence type="ECO:0000313" key="2">
    <source>
        <dbReference type="Proteomes" id="UP001285354"/>
    </source>
</evidence>
<gene>
    <name evidence="1" type="ORF">QTJ16_003978</name>
</gene>